<proteinExistence type="predicted"/>
<gene>
    <name evidence="1" type="ORF">SAMN05216360_11683</name>
</gene>
<evidence type="ECO:0000313" key="1">
    <source>
        <dbReference type="EMBL" id="SDO20444.1"/>
    </source>
</evidence>
<dbReference type="STRING" id="582672.SAMN05216360_11683"/>
<evidence type="ECO:0000313" key="2">
    <source>
        <dbReference type="Proteomes" id="UP000198704"/>
    </source>
</evidence>
<sequence length="117" mass="13222">MSGGTSGTGATTVNPFGTYSFWTPEHLNNPRNSDYSTTPYETYDGFDLIWRQNYLQGQMKNIENDIRSIEKNSNLSDTEKMFSMQMAMNSWSAISNLRTNMLKSVSDTLKSIARNVA</sequence>
<dbReference type="RefSeq" id="WP_091720406.1">
    <property type="nucleotide sequence ID" value="NZ_FNHS01000016.1"/>
</dbReference>
<dbReference type="SUPFAM" id="SSF140129">
    <property type="entry name" value="MxiH-like"/>
    <property type="match status" value="1"/>
</dbReference>
<protein>
    <submittedName>
        <fullName evidence="1">Type III secretion apparatus needle protein</fullName>
    </submittedName>
</protein>
<dbReference type="InterPro" id="IPR037203">
    <property type="entry name" value="T3SS_needle-like_sf"/>
</dbReference>
<dbReference type="Pfam" id="PF09392">
    <property type="entry name" value="T3SS_needle_F"/>
    <property type="match status" value="1"/>
</dbReference>
<organism evidence="1 2">
    <name type="scientific">Methylobacterium phyllostachyos</name>
    <dbReference type="NCBI Taxonomy" id="582672"/>
    <lineage>
        <taxon>Bacteria</taxon>
        <taxon>Pseudomonadati</taxon>
        <taxon>Pseudomonadota</taxon>
        <taxon>Alphaproteobacteria</taxon>
        <taxon>Hyphomicrobiales</taxon>
        <taxon>Methylobacteriaceae</taxon>
        <taxon>Methylobacterium</taxon>
    </lineage>
</organism>
<dbReference type="AlphaFoldDB" id="A0A1H0HN01"/>
<dbReference type="Gene3D" id="1.20.58.90">
    <property type="match status" value="1"/>
</dbReference>
<reference evidence="2" key="1">
    <citation type="submission" date="2016-10" db="EMBL/GenBank/DDBJ databases">
        <authorList>
            <person name="Varghese N."/>
            <person name="Submissions S."/>
        </authorList>
    </citation>
    <scope>NUCLEOTIDE SEQUENCE [LARGE SCALE GENOMIC DNA]</scope>
    <source>
        <strain evidence="2">BL47</strain>
    </source>
</reference>
<dbReference type="OrthoDB" id="7996701at2"/>
<accession>A0A1H0HN01</accession>
<dbReference type="EMBL" id="FNHS01000016">
    <property type="protein sequence ID" value="SDO20444.1"/>
    <property type="molecule type" value="Genomic_DNA"/>
</dbReference>
<dbReference type="InterPro" id="IPR021123">
    <property type="entry name" value="T3SS_needle-like"/>
</dbReference>
<dbReference type="Proteomes" id="UP000198704">
    <property type="component" value="Unassembled WGS sequence"/>
</dbReference>
<keyword evidence="2" id="KW-1185">Reference proteome</keyword>
<dbReference type="GO" id="GO:0015031">
    <property type="term" value="P:protein transport"/>
    <property type="evidence" value="ECO:0007669"/>
    <property type="project" value="InterPro"/>
</dbReference>
<name>A0A1H0HN01_9HYPH</name>